<protein>
    <submittedName>
        <fullName evidence="2">Uncharacterized protein</fullName>
    </submittedName>
</protein>
<comment type="caution">
    <text evidence="2">The sequence shown here is derived from an EMBL/GenBank/DDBJ whole genome shotgun (WGS) entry which is preliminary data.</text>
</comment>
<feature type="region of interest" description="Disordered" evidence="1">
    <location>
        <begin position="224"/>
        <end position="250"/>
    </location>
</feature>
<dbReference type="Proteomes" id="UP000270834">
    <property type="component" value="Unassembled WGS sequence"/>
</dbReference>
<proteinExistence type="predicted"/>
<feature type="compositionally biased region" description="Low complexity" evidence="1">
    <location>
        <begin position="99"/>
        <end position="110"/>
    </location>
</feature>
<sequence length="341" mass="37681">MLAQQQQPRGHQHQQVAQQLHQAIGAAQVRRVEIEVPAQAVQRGDAGDQLHLPLVERLVALVAADHRRGVPRGTADQAIDLGEVALRHRLRTRAEQADQGHAGDAQQGLGEPHHGEHEGVFRIGNRQHGDDHRGEAAEHEGVRVGVAQQGAAGGAERQPESQGDEERQRLLGEQRHDQHRHHGASEGTEDLGETALESHPGQRLADDDHGHQRPLRLLQVEEEGQVQGQQPGGDGAQGEQQGFPRRPPEQAGVEFQPFHARPRTSRQRLAADQAAMKRLDMLVSRSGFMRRVRFQSRRRKEIRGRLRGRAGAVGHGATSRGYRVKAPTAFPVARPGENRFR</sequence>
<evidence type="ECO:0000256" key="1">
    <source>
        <dbReference type="SAM" id="MobiDB-lite"/>
    </source>
</evidence>
<organism evidence="2 3">
    <name type="scientific">Pseudomonas aeruginosa</name>
    <dbReference type="NCBI Taxonomy" id="287"/>
    <lineage>
        <taxon>Bacteria</taxon>
        <taxon>Pseudomonadati</taxon>
        <taxon>Pseudomonadota</taxon>
        <taxon>Gammaproteobacteria</taxon>
        <taxon>Pseudomonadales</taxon>
        <taxon>Pseudomonadaceae</taxon>
        <taxon>Pseudomonas</taxon>
    </lineage>
</organism>
<evidence type="ECO:0000313" key="2">
    <source>
        <dbReference type="EMBL" id="RMS46101.1"/>
    </source>
</evidence>
<dbReference type="AlphaFoldDB" id="A0A3M5D8T8"/>
<feature type="region of interest" description="Disordered" evidence="1">
    <location>
        <begin position="93"/>
        <end position="117"/>
    </location>
</feature>
<feature type="region of interest" description="Disordered" evidence="1">
    <location>
        <begin position="300"/>
        <end position="341"/>
    </location>
</feature>
<reference evidence="2 3" key="1">
    <citation type="submission" date="2018-08" db="EMBL/GenBank/DDBJ databases">
        <title>Recombination of ecologically and evolutionarily significant loci maintains genetic cohesion in the Pseudomonas syringae species complex.</title>
        <authorList>
            <person name="Dillon M."/>
            <person name="Thakur S."/>
            <person name="Almeida R.N.D."/>
            <person name="Weir B.S."/>
            <person name="Guttman D.S."/>
        </authorList>
    </citation>
    <scope>NUCLEOTIDE SEQUENCE [LARGE SCALE GENOMIC DNA]</scope>
    <source>
        <strain evidence="2 3">ICMP 7846</strain>
    </source>
</reference>
<accession>A0A3M5D8T8</accession>
<evidence type="ECO:0000313" key="3">
    <source>
        <dbReference type="Proteomes" id="UP000270834"/>
    </source>
</evidence>
<name>A0A3M5D8T8_PSEAI</name>
<dbReference type="EMBL" id="RBSQ01001264">
    <property type="protein sequence ID" value="RMS46101.1"/>
    <property type="molecule type" value="Genomic_DNA"/>
</dbReference>
<gene>
    <name evidence="2" type="ORF">ALP65_04680</name>
</gene>